<reference evidence="1" key="1">
    <citation type="submission" date="2022-03" db="EMBL/GenBank/DDBJ databases">
        <authorList>
            <person name="Martin C."/>
        </authorList>
    </citation>
    <scope>NUCLEOTIDE SEQUENCE</scope>
</reference>
<sequence>MDHRFFVGCCLLILASLTNVSHGHSNSFSERELNKIALKQTQESNIRKLEYLVKTDAEMKPKTREVIKAGLERFRRSAEEPKKDNTHWCCKVVIDHRDKIVPNFNGCPDDKIVCCRGYVMSRSIGQCMTNEETEEVLGVMTRHGIDGLKLMARFAGMFGGDSR</sequence>
<organism evidence="1 2">
    <name type="scientific">Owenia fusiformis</name>
    <name type="common">Polychaete worm</name>
    <dbReference type="NCBI Taxonomy" id="6347"/>
    <lineage>
        <taxon>Eukaryota</taxon>
        <taxon>Metazoa</taxon>
        <taxon>Spiralia</taxon>
        <taxon>Lophotrochozoa</taxon>
        <taxon>Annelida</taxon>
        <taxon>Polychaeta</taxon>
        <taxon>Sedentaria</taxon>
        <taxon>Canalipalpata</taxon>
        <taxon>Sabellida</taxon>
        <taxon>Oweniida</taxon>
        <taxon>Oweniidae</taxon>
        <taxon>Owenia</taxon>
    </lineage>
</organism>
<gene>
    <name evidence="1" type="ORF">OFUS_LOCUS23362</name>
</gene>
<name>A0A8J1TBV0_OWEFU</name>
<protein>
    <submittedName>
        <fullName evidence="1">Uncharacterized protein</fullName>
    </submittedName>
</protein>
<evidence type="ECO:0000313" key="2">
    <source>
        <dbReference type="Proteomes" id="UP000749559"/>
    </source>
</evidence>
<comment type="caution">
    <text evidence="1">The sequence shown here is derived from an EMBL/GenBank/DDBJ whole genome shotgun (WGS) entry which is preliminary data.</text>
</comment>
<dbReference type="Proteomes" id="UP000749559">
    <property type="component" value="Unassembled WGS sequence"/>
</dbReference>
<proteinExistence type="predicted"/>
<evidence type="ECO:0000313" key="1">
    <source>
        <dbReference type="EMBL" id="CAH1799338.1"/>
    </source>
</evidence>
<keyword evidence="2" id="KW-1185">Reference proteome</keyword>
<dbReference type="AlphaFoldDB" id="A0A8J1TBV0"/>
<dbReference type="EMBL" id="CAIIXF020000011">
    <property type="protein sequence ID" value="CAH1799338.1"/>
    <property type="molecule type" value="Genomic_DNA"/>
</dbReference>
<accession>A0A8J1TBV0</accession>